<name>A0A0C9Z1X6_9AGAM</name>
<dbReference type="EMBL" id="KN833962">
    <property type="protein sequence ID" value="KIK13988.1"/>
    <property type="molecule type" value="Genomic_DNA"/>
</dbReference>
<organism evidence="1 2">
    <name type="scientific">Pisolithus microcarpus 441</name>
    <dbReference type="NCBI Taxonomy" id="765257"/>
    <lineage>
        <taxon>Eukaryota</taxon>
        <taxon>Fungi</taxon>
        <taxon>Dikarya</taxon>
        <taxon>Basidiomycota</taxon>
        <taxon>Agaricomycotina</taxon>
        <taxon>Agaricomycetes</taxon>
        <taxon>Agaricomycetidae</taxon>
        <taxon>Boletales</taxon>
        <taxon>Sclerodermatineae</taxon>
        <taxon>Pisolithaceae</taxon>
        <taxon>Pisolithus</taxon>
    </lineage>
</organism>
<proteinExistence type="predicted"/>
<reference evidence="1 2" key="1">
    <citation type="submission" date="2014-04" db="EMBL/GenBank/DDBJ databases">
        <authorList>
            <consortium name="DOE Joint Genome Institute"/>
            <person name="Kuo A."/>
            <person name="Kohler A."/>
            <person name="Costa M.D."/>
            <person name="Nagy L.G."/>
            <person name="Floudas D."/>
            <person name="Copeland A."/>
            <person name="Barry K.W."/>
            <person name="Cichocki N."/>
            <person name="Veneault-Fourrey C."/>
            <person name="LaButti K."/>
            <person name="Lindquist E.A."/>
            <person name="Lipzen A."/>
            <person name="Lundell T."/>
            <person name="Morin E."/>
            <person name="Murat C."/>
            <person name="Sun H."/>
            <person name="Tunlid A."/>
            <person name="Henrissat B."/>
            <person name="Grigoriev I.V."/>
            <person name="Hibbett D.S."/>
            <person name="Martin F."/>
            <person name="Nordberg H.P."/>
            <person name="Cantor M.N."/>
            <person name="Hua S.X."/>
        </authorList>
    </citation>
    <scope>NUCLEOTIDE SEQUENCE [LARGE SCALE GENOMIC DNA]</scope>
    <source>
        <strain evidence="1 2">441</strain>
    </source>
</reference>
<reference evidence="2" key="2">
    <citation type="submission" date="2015-01" db="EMBL/GenBank/DDBJ databases">
        <title>Evolutionary Origins and Diversification of the Mycorrhizal Mutualists.</title>
        <authorList>
            <consortium name="DOE Joint Genome Institute"/>
            <consortium name="Mycorrhizal Genomics Consortium"/>
            <person name="Kohler A."/>
            <person name="Kuo A."/>
            <person name="Nagy L.G."/>
            <person name="Floudas D."/>
            <person name="Copeland A."/>
            <person name="Barry K.W."/>
            <person name="Cichocki N."/>
            <person name="Veneault-Fourrey C."/>
            <person name="LaButti K."/>
            <person name="Lindquist E.A."/>
            <person name="Lipzen A."/>
            <person name="Lundell T."/>
            <person name="Morin E."/>
            <person name="Murat C."/>
            <person name="Riley R."/>
            <person name="Ohm R."/>
            <person name="Sun H."/>
            <person name="Tunlid A."/>
            <person name="Henrissat B."/>
            <person name="Grigoriev I.V."/>
            <person name="Hibbett D.S."/>
            <person name="Martin F."/>
        </authorList>
    </citation>
    <scope>NUCLEOTIDE SEQUENCE [LARGE SCALE GENOMIC DNA]</scope>
    <source>
        <strain evidence="2">441</strain>
    </source>
</reference>
<protein>
    <submittedName>
        <fullName evidence="1">Uncharacterized protein</fullName>
    </submittedName>
</protein>
<sequence length="166" mass="19249">MHRRLTRRRRFRPYKVAHGEKVGLVEQAHISISACSLPHTHCQQTCGLFLLFRPGHTLKSPLPLQNLPIKRRHHPMTEHVQVGPSSPSASLSTYAPSQRRRYDGWRYRQRTSHLSKRIPVCRHRRLTARYRRMQASDTKTELESELGIVTQTEVLKVSGLETPPPH</sequence>
<accession>A0A0C9Z1X6</accession>
<evidence type="ECO:0000313" key="2">
    <source>
        <dbReference type="Proteomes" id="UP000054018"/>
    </source>
</evidence>
<evidence type="ECO:0000313" key="1">
    <source>
        <dbReference type="EMBL" id="KIK13988.1"/>
    </source>
</evidence>
<gene>
    <name evidence="1" type="ORF">PISMIDRAFT_688268</name>
</gene>
<dbReference type="AlphaFoldDB" id="A0A0C9Z1X6"/>
<keyword evidence="2" id="KW-1185">Reference proteome</keyword>
<dbReference type="Proteomes" id="UP000054018">
    <property type="component" value="Unassembled WGS sequence"/>
</dbReference>
<dbReference type="HOGENOM" id="CLU_1603401_0_0_1"/>